<dbReference type="FunFam" id="3.30.70.1230:FF:000033">
    <property type="entry name" value="Adenylate cyclase"/>
    <property type="match status" value="1"/>
</dbReference>
<comment type="catalytic activity">
    <reaction evidence="1">
        <text>ATP = 3',5'-cyclic AMP + diphosphate</text>
        <dbReference type="Rhea" id="RHEA:15389"/>
        <dbReference type="ChEBI" id="CHEBI:30616"/>
        <dbReference type="ChEBI" id="CHEBI:33019"/>
        <dbReference type="ChEBI" id="CHEBI:58165"/>
        <dbReference type="EC" id="4.6.1.1"/>
    </reaction>
</comment>
<keyword evidence="13 17" id="KW-0456">Lyase</keyword>
<dbReference type="PROSITE" id="PS00452">
    <property type="entry name" value="GUANYLATE_CYCLASE_1"/>
    <property type="match status" value="1"/>
</dbReference>
<dbReference type="EMBL" id="AUZM01000065">
    <property type="protein sequence ID" value="ERT05181.1"/>
    <property type="molecule type" value="Genomic_DNA"/>
</dbReference>
<evidence type="ECO:0000259" key="19">
    <source>
        <dbReference type="PROSITE" id="PS50125"/>
    </source>
</evidence>
<comment type="caution">
    <text evidence="20">The sequence shown here is derived from an EMBL/GenBank/DDBJ whole genome shotgun (WGS) entry which is preliminary data.</text>
</comment>
<dbReference type="AlphaFoldDB" id="U7QFG1"/>
<evidence type="ECO:0000256" key="14">
    <source>
        <dbReference type="ARBA" id="ARBA00032597"/>
    </source>
</evidence>
<dbReference type="GO" id="GO:0006171">
    <property type="term" value="P:cAMP biosynthetic process"/>
    <property type="evidence" value="ECO:0007669"/>
    <property type="project" value="UniProtKB-KW"/>
</dbReference>
<dbReference type="InterPro" id="IPR029787">
    <property type="entry name" value="Nucleotide_cyclase"/>
</dbReference>
<dbReference type="Gene3D" id="3.30.70.1230">
    <property type="entry name" value="Nucleotide cyclase"/>
    <property type="match status" value="1"/>
</dbReference>
<evidence type="ECO:0000256" key="3">
    <source>
        <dbReference type="ARBA" id="ARBA00012201"/>
    </source>
</evidence>
<evidence type="ECO:0000256" key="15">
    <source>
        <dbReference type="ARBA" id="ARBA00032637"/>
    </source>
</evidence>
<dbReference type="PROSITE" id="PS50125">
    <property type="entry name" value="GUANYLATE_CYCLASE_2"/>
    <property type="match status" value="1"/>
</dbReference>
<dbReference type="EC" id="4.6.1.1" evidence="3"/>
<evidence type="ECO:0000256" key="8">
    <source>
        <dbReference type="ARBA" id="ARBA00022840"/>
    </source>
</evidence>
<evidence type="ECO:0000256" key="10">
    <source>
        <dbReference type="ARBA" id="ARBA00022989"/>
    </source>
</evidence>
<dbReference type="GO" id="GO:0005886">
    <property type="term" value="C:plasma membrane"/>
    <property type="evidence" value="ECO:0007669"/>
    <property type="project" value="UniProtKB-ARBA"/>
</dbReference>
<dbReference type="PANTHER" id="PTHR11920">
    <property type="entry name" value="GUANYLYL CYCLASE"/>
    <property type="match status" value="1"/>
</dbReference>
<evidence type="ECO:0000256" key="13">
    <source>
        <dbReference type="ARBA" id="ARBA00023239"/>
    </source>
</evidence>
<dbReference type="PANTHER" id="PTHR11920:SF335">
    <property type="entry name" value="GUANYLATE CYCLASE"/>
    <property type="match status" value="1"/>
</dbReference>
<keyword evidence="5 18" id="KW-0812">Transmembrane</keyword>
<evidence type="ECO:0000313" key="20">
    <source>
        <dbReference type="EMBL" id="ERT05181.1"/>
    </source>
</evidence>
<protein>
    <recommendedName>
        <fullName evidence="4">Adenylate cyclase</fullName>
        <ecNumber evidence="3">4.6.1.1</ecNumber>
    </recommendedName>
    <alternativeName>
        <fullName evidence="14">ATP pyrophosphate-lyase</fullName>
    </alternativeName>
    <alternativeName>
        <fullName evidence="15">Adenylyl cyclase</fullName>
    </alternativeName>
</protein>
<dbReference type="SMART" id="SM00044">
    <property type="entry name" value="CYCc"/>
    <property type="match status" value="1"/>
</dbReference>
<dbReference type="PATRIC" id="fig|1348334.3.peg.4711"/>
<dbReference type="Proteomes" id="UP000017127">
    <property type="component" value="Unassembled WGS sequence"/>
</dbReference>
<evidence type="ECO:0000256" key="11">
    <source>
        <dbReference type="ARBA" id="ARBA00022998"/>
    </source>
</evidence>
<evidence type="ECO:0000256" key="7">
    <source>
        <dbReference type="ARBA" id="ARBA00022741"/>
    </source>
</evidence>
<evidence type="ECO:0000256" key="2">
    <source>
        <dbReference type="ARBA" id="ARBA00004370"/>
    </source>
</evidence>
<keyword evidence="12 18" id="KW-0472">Membrane</keyword>
<sequence length="545" mass="62324">MFFLNLLSKDLDKTWNQQTISRRFKLASVTLLGLVTGVTLTSLISFHFVRQKTELAMVKCVELQQLVFKMNQELEETNELEQGFFQEILTLGVERARQNHLKDHDNNIARIQNISQQISQLIREQNLSQNLHKSHDDLLAYNQAIEQYHTEFKQADNIAEELGNKNIGLITENQKILRLLHKNIEYTENVDVIDVYHDLIASAQAYFLTRKPIEQQNLNLVINQLEELIKQDVYLTADETEQALDHLSRSELYFQKISVLENNINQISEQFEKESEVISNQLISLSNEEIQFAHQEIKRTSQRMTVVLLSSVIAMMTLSVVIWRSFQSALKQLEVEQEKSERLLLNILPESIALRLKNTPGTIADNFEEVTVLFADIAGFTQLSAQIYPTELVNLLNEIFSEFDQITTQNNLEKIKTIGDAYLVVGGLPNPRSDHAEAIAKLALEMQNKLIKFNQKHDHNLQIRIGINTGPVVAGVIGAKKFIYDLWGDTVNIASRMESHGIIGEIQVTEATYQRLQGKYKFEERGLINVKGKGEMSTYLLKGTA</sequence>
<accession>U7QFG1</accession>
<organism evidence="20 21">
    <name type="scientific">Lyngbya aestuarii BL J</name>
    <dbReference type="NCBI Taxonomy" id="1348334"/>
    <lineage>
        <taxon>Bacteria</taxon>
        <taxon>Bacillati</taxon>
        <taxon>Cyanobacteriota</taxon>
        <taxon>Cyanophyceae</taxon>
        <taxon>Oscillatoriophycideae</taxon>
        <taxon>Oscillatoriales</taxon>
        <taxon>Microcoleaceae</taxon>
        <taxon>Lyngbya</taxon>
    </lineage>
</organism>
<comment type="subunit">
    <text evidence="16">Homodimer. Can also exist as monomer.</text>
</comment>
<dbReference type="GO" id="GO:0035556">
    <property type="term" value="P:intracellular signal transduction"/>
    <property type="evidence" value="ECO:0007669"/>
    <property type="project" value="InterPro"/>
</dbReference>
<evidence type="ECO:0000256" key="9">
    <source>
        <dbReference type="ARBA" id="ARBA00022842"/>
    </source>
</evidence>
<comment type="similarity">
    <text evidence="17">Belongs to the adenylyl cyclase class-4/guanylyl cyclase family.</text>
</comment>
<feature type="domain" description="Guanylate cyclase" evidence="19">
    <location>
        <begin position="371"/>
        <end position="498"/>
    </location>
</feature>
<gene>
    <name evidence="20" type="ORF">M595_4886</name>
</gene>
<dbReference type="GO" id="GO:0004016">
    <property type="term" value="F:adenylate cyclase activity"/>
    <property type="evidence" value="ECO:0007669"/>
    <property type="project" value="UniProtKB-EC"/>
</dbReference>
<evidence type="ECO:0000313" key="21">
    <source>
        <dbReference type="Proteomes" id="UP000017127"/>
    </source>
</evidence>
<dbReference type="RefSeq" id="WP_023068582.1">
    <property type="nucleotide sequence ID" value="NZ_AUZM01000065.1"/>
</dbReference>
<keyword evidence="21" id="KW-1185">Reference proteome</keyword>
<dbReference type="SUPFAM" id="SSF55073">
    <property type="entry name" value="Nucleotide cyclase"/>
    <property type="match status" value="1"/>
</dbReference>
<keyword evidence="11" id="KW-0115">cAMP biosynthesis</keyword>
<proteinExistence type="inferred from homology"/>
<evidence type="ECO:0000256" key="17">
    <source>
        <dbReference type="RuleBase" id="RU000405"/>
    </source>
</evidence>
<keyword evidence="8" id="KW-0067">ATP-binding</keyword>
<dbReference type="GO" id="GO:0005524">
    <property type="term" value="F:ATP binding"/>
    <property type="evidence" value="ECO:0007669"/>
    <property type="project" value="UniProtKB-KW"/>
</dbReference>
<keyword evidence="10 18" id="KW-1133">Transmembrane helix</keyword>
<keyword evidence="7" id="KW-0547">Nucleotide-binding</keyword>
<keyword evidence="9" id="KW-0460">Magnesium</keyword>
<dbReference type="InterPro" id="IPR050401">
    <property type="entry name" value="Cyclic_nucleotide_synthase"/>
</dbReference>
<dbReference type="CDD" id="cd07302">
    <property type="entry name" value="CHD"/>
    <property type="match status" value="1"/>
</dbReference>
<feature type="transmembrane region" description="Helical" evidence="18">
    <location>
        <begin position="306"/>
        <end position="326"/>
    </location>
</feature>
<evidence type="ECO:0000256" key="4">
    <source>
        <dbReference type="ARBA" id="ARBA00021420"/>
    </source>
</evidence>
<evidence type="ECO:0000256" key="6">
    <source>
        <dbReference type="ARBA" id="ARBA00022723"/>
    </source>
</evidence>
<evidence type="ECO:0000256" key="16">
    <source>
        <dbReference type="ARBA" id="ARBA00064436"/>
    </source>
</evidence>
<dbReference type="GO" id="GO:0046872">
    <property type="term" value="F:metal ion binding"/>
    <property type="evidence" value="ECO:0007669"/>
    <property type="project" value="UniProtKB-KW"/>
</dbReference>
<comment type="subcellular location">
    <subcellularLocation>
        <location evidence="2">Membrane</location>
    </subcellularLocation>
</comment>
<evidence type="ECO:0000256" key="18">
    <source>
        <dbReference type="SAM" id="Phobius"/>
    </source>
</evidence>
<keyword evidence="6" id="KW-0479">Metal-binding</keyword>
<evidence type="ECO:0000256" key="5">
    <source>
        <dbReference type="ARBA" id="ARBA00022692"/>
    </source>
</evidence>
<dbReference type="Pfam" id="PF00211">
    <property type="entry name" value="Guanylate_cyc"/>
    <property type="match status" value="1"/>
</dbReference>
<feature type="transmembrane region" description="Helical" evidence="18">
    <location>
        <begin position="26"/>
        <end position="49"/>
    </location>
</feature>
<name>U7QFG1_9CYAN</name>
<evidence type="ECO:0000256" key="12">
    <source>
        <dbReference type="ARBA" id="ARBA00023136"/>
    </source>
</evidence>
<dbReference type="InterPro" id="IPR001054">
    <property type="entry name" value="A/G_cyclase"/>
</dbReference>
<evidence type="ECO:0000256" key="1">
    <source>
        <dbReference type="ARBA" id="ARBA00001593"/>
    </source>
</evidence>
<reference evidence="20 21" key="1">
    <citation type="journal article" date="2013" name="Front. Microbiol.">
        <title>Comparative genomic analyses of the cyanobacterium, Lyngbya aestuarii BL J, a powerful hydrogen producer.</title>
        <authorList>
            <person name="Kothari A."/>
            <person name="Vaughn M."/>
            <person name="Garcia-Pichel F."/>
        </authorList>
    </citation>
    <scope>NUCLEOTIDE SEQUENCE [LARGE SCALE GENOMIC DNA]</scope>
    <source>
        <strain evidence="20 21">BL J</strain>
    </source>
</reference>
<dbReference type="InterPro" id="IPR018297">
    <property type="entry name" value="A/G_cyclase_CS"/>
</dbReference>